<name>A0A0N4U7Z8_DRAME</name>
<dbReference type="GO" id="GO:0004174">
    <property type="term" value="F:electron-transferring-flavoprotein dehydrogenase activity"/>
    <property type="evidence" value="ECO:0007669"/>
    <property type="project" value="UniProtKB-UniRule"/>
</dbReference>
<evidence type="ECO:0000256" key="6">
    <source>
        <dbReference type="ARBA" id="ARBA00022723"/>
    </source>
</evidence>
<dbReference type="EMBL" id="UYYG01001159">
    <property type="protein sequence ID" value="VDN57326.1"/>
    <property type="molecule type" value="Genomic_DNA"/>
</dbReference>
<dbReference type="GO" id="GO:0005743">
    <property type="term" value="C:mitochondrial inner membrane"/>
    <property type="evidence" value="ECO:0007669"/>
    <property type="project" value="TreeGrafter"/>
</dbReference>
<keyword evidence="5 14" id="KW-0285">Flavoprotein</keyword>
<evidence type="ECO:0000313" key="18">
    <source>
        <dbReference type="EMBL" id="VDN57326.1"/>
    </source>
</evidence>
<evidence type="ECO:0000313" key="20">
    <source>
        <dbReference type="Proteomes" id="UP000274756"/>
    </source>
</evidence>
<feature type="domain" description="ETF-QO/FixX C-terminal" evidence="16">
    <location>
        <begin position="520"/>
        <end position="623"/>
    </location>
</feature>
<dbReference type="InterPro" id="IPR040156">
    <property type="entry name" value="ETF-QO"/>
</dbReference>
<reference evidence="18 20" key="2">
    <citation type="submission" date="2018-11" db="EMBL/GenBank/DDBJ databases">
        <authorList>
            <consortium name="Pathogen Informatics"/>
        </authorList>
    </citation>
    <scope>NUCLEOTIDE SEQUENCE [LARGE SCALE GENOMIC DNA]</scope>
</reference>
<evidence type="ECO:0000256" key="2">
    <source>
        <dbReference type="ARBA" id="ARBA00002819"/>
    </source>
</evidence>
<keyword evidence="11 14" id="KW-0411">Iron-sulfur</keyword>
<dbReference type="Gene3D" id="3.50.50.60">
    <property type="entry name" value="FAD/NAD(P)-binding domain"/>
    <property type="match status" value="1"/>
</dbReference>
<proteinExistence type="predicted"/>
<dbReference type="Gene3D" id="3.30.70.20">
    <property type="match status" value="1"/>
</dbReference>
<evidence type="ECO:0000259" key="15">
    <source>
        <dbReference type="Pfam" id="PF01266"/>
    </source>
</evidence>
<evidence type="ECO:0000256" key="7">
    <source>
        <dbReference type="ARBA" id="ARBA00022827"/>
    </source>
</evidence>
<comment type="cofactor">
    <cofactor evidence="1 14">
        <name>FAD</name>
        <dbReference type="ChEBI" id="CHEBI:57692"/>
    </cofactor>
</comment>
<dbReference type="FunFam" id="3.30.70.20:FF:000012">
    <property type="entry name" value="Electron transfer flavoprotein-ubiquinone oxidoreductase, mitochondrial"/>
    <property type="match status" value="1"/>
</dbReference>
<reference evidence="21" key="1">
    <citation type="submission" date="2017-02" db="UniProtKB">
        <authorList>
            <consortium name="WormBaseParasite"/>
        </authorList>
    </citation>
    <scope>IDENTIFICATION</scope>
</reference>
<evidence type="ECO:0000313" key="21">
    <source>
        <dbReference type="WBParaSite" id="DME_0000314001-mRNA-1"/>
    </source>
</evidence>
<feature type="domain" description="FAD dependent oxidoreductase" evidence="15">
    <location>
        <begin position="52"/>
        <end position="99"/>
    </location>
</feature>
<evidence type="ECO:0000256" key="13">
    <source>
        <dbReference type="ARBA" id="ARBA00052682"/>
    </source>
</evidence>
<keyword evidence="7 14" id="KW-0274">FAD</keyword>
<evidence type="ECO:0000256" key="9">
    <source>
        <dbReference type="ARBA" id="ARBA00023002"/>
    </source>
</evidence>
<dbReference type="Pfam" id="PF05187">
    <property type="entry name" value="Fer4_ETF_QO"/>
    <property type="match status" value="1"/>
</dbReference>
<keyword evidence="10 14" id="KW-0408">Iron</keyword>
<feature type="domain" description="ETF-QO/FixC ubiquinone-binding" evidence="17">
    <location>
        <begin position="255"/>
        <end position="324"/>
    </location>
</feature>
<dbReference type="SUPFAM" id="SSF51905">
    <property type="entry name" value="FAD/NAD(P)-binding domain"/>
    <property type="match status" value="1"/>
</dbReference>
<evidence type="ECO:0000313" key="19">
    <source>
        <dbReference type="Proteomes" id="UP000038040"/>
    </source>
</evidence>
<feature type="domain" description="ETF-QO/FixC ubiquinone-binding" evidence="17">
    <location>
        <begin position="350"/>
        <end position="380"/>
    </location>
</feature>
<dbReference type="GO" id="GO:0046872">
    <property type="term" value="F:metal ion binding"/>
    <property type="evidence" value="ECO:0007669"/>
    <property type="project" value="UniProtKB-KW"/>
</dbReference>
<keyword evidence="20" id="KW-1185">Reference proteome</keyword>
<dbReference type="PANTHER" id="PTHR10617">
    <property type="entry name" value="ELECTRON TRANSFER FLAVOPROTEIN-UBIQUINONE OXIDOREDUCTASE"/>
    <property type="match status" value="1"/>
</dbReference>
<dbReference type="InterPro" id="IPR006076">
    <property type="entry name" value="FAD-dep_OxRdtase"/>
</dbReference>
<dbReference type="InterPro" id="IPR036188">
    <property type="entry name" value="FAD/NAD-bd_sf"/>
</dbReference>
<dbReference type="Pfam" id="PF01266">
    <property type="entry name" value="DAO"/>
    <property type="match status" value="1"/>
</dbReference>
<dbReference type="InterPro" id="IPR049398">
    <property type="entry name" value="ETF-QO/FixC_UQ-bd"/>
</dbReference>
<keyword evidence="8 14" id="KW-0249">Electron transport</keyword>
<evidence type="ECO:0000256" key="4">
    <source>
        <dbReference type="ARBA" id="ARBA00022485"/>
    </source>
</evidence>
<keyword evidence="4" id="KW-0004">4Fe-4S</keyword>
<comment type="catalytic activity">
    <reaction evidence="13 14">
        <text>a ubiquinone + reduced [electron-transfer flavoprotein] = a ubiquinol + oxidized [electron-transfer flavoprotein] + H(+)</text>
        <dbReference type="Rhea" id="RHEA:24052"/>
        <dbReference type="Rhea" id="RHEA-COMP:9565"/>
        <dbReference type="Rhea" id="RHEA-COMP:9566"/>
        <dbReference type="Rhea" id="RHEA-COMP:10685"/>
        <dbReference type="Rhea" id="RHEA-COMP:10686"/>
        <dbReference type="ChEBI" id="CHEBI:15378"/>
        <dbReference type="ChEBI" id="CHEBI:16389"/>
        <dbReference type="ChEBI" id="CHEBI:17976"/>
        <dbReference type="ChEBI" id="CHEBI:57692"/>
        <dbReference type="ChEBI" id="CHEBI:58307"/>
        <dbReference type="EC" id="1.5.5.1"/>
    </reaction>
</comment>
<keyword evidence="12 14" id="KW-0830">Ubiquinone</keyword>
<dbReference type="EC" id="1.5.5.1" evidence="14"/>
<sequence length="626" mass="69970">MFWTSRCLFRACAAVRHVVDGKWVTTHYTRRPRKLDERWKEIDMGRSSDNYDVVVVGGGPAGLSTAIRLRQLAMQNNKEIRVCLLEKGPEVGAHTLSGAVIETSALDELFPDWKDSAPVFQKVLNLQKESIALLTEKRRIPIPVLPGNPLNNHGNYIVRLGHLVKWLGQKAEELGVEVYPGYAGQEILFNEDGSVKGIATNDVGIAKDGAPKENFERGMELLSKCTVFAEGCRGHLSKQIIEKFDLCVSSDPMSYGIGVKELWIVDKSKHKPGYVEHTLGYPLARDQYGGSFMYHIEDNGQPLVAVGFVVALDYRNPYINPYQVRMIKILTHVFVFNFGSDVPESIMGYNFQEFQRYKSHPSIRRYLEGGQRIGYGARALNEGGYQTVPKLNFPGGCIVGCSASLLNVAKLKGVHNAMKSGMVAADIIFPELEKQATVNPVEYESTLRQTYVMQDMKKTRNIRPSFNTSMGWIGGMIYTGLFYLLGRGSEFWTLHHVKRDNEITEPAIEHKPIEYPKPDGKITFDLLSSVALTGTNHEENQPCHLTLKDDDVPETINLAKYAGPEARFCPAGVYEFVPRESGSDELRLQINAQNCIHCKTCDIKDITQNINWVAPEGGGGPKYDGM</sequence>
<dbReference type="Pfam" id="PF21162">
    <property type="entry name" value="ETFQO_UQ-bd"/>
    <property type="match status" value="2"/>
</dbReference>
<dbReference type="WBParaSite" id="DME_0000314001-mRNA-1">
    <property type="protein sequence ID" value="DME_0000314001-mRNA-1"/>
    <property type="gene ID" value="DME_0000314001"/>
</dbReference>
<dbReference type="Proteomes" id="UP000274756">
    <property type="component" value="Unassembled WGS sequence"/>
</dbReference>
<dbReference type="AlphaFoldDB" id="A0A0N4U7Z8"/>
<dbReference type="SUPFAM" id="SSF54373">
    <property type="entry name" value="FAD-linked reductases, C-terminal domain"/>
    <property type="match status" value="2"/>
</dbReference>
<evidence type="ECO:0000256" key="14">
    <source>
        <dbReference type="RuleBase" id="RU366068"/>
    </source>
</evidence>
<evidence type="ECO:0000256" key="8">
    <source>
        <dbReference type="ARBA" id="ARBA00022982"/>
    </source>
</evidence>
<dbReference type="Proteomes" id="UP000038040">
    <property type="component" value="Unplaced"/>
</dbReference>
<accession>A0A0N4U7Z8</accession>
<keyword evidence="9 14" id="KW-0560">Oxidoreductase</keyword>
<dbReference type="SUPFAM" id="SSF54862">
    <property type="entry name" value="4Fe-4S ferredoxins"/>
    <property type="match status" value="1"/>
</dbReference>
<evidence type="ECO:0000256" key="11">
    <source>
        <dbReference type="ARBA" id="ARBA00023014"/>
    </source>
</evidence>
<comment type="function">
    <text evidence="2 14">Accepts electrons from ETF and reduces ubiquinone.</text>
</comment>
<dbReference type="STRING" id="318479.A0A0N4U7Z8"/>
<evidence type="ECO:0000256" key="3">
    <source>
        <dbReference type="ARBA" id="ARBA00022448"/>
    </source>
</evidence>
<keyword evidence="6 14" id="KW-0479">Metal-binding</keyword>
<dbReference type="PANTHER" id="PTHR10617:SF107">
    <property type="entry name" value="ELECTRON TRANSFER FLAVOPROTEIN-UBIQUINONE OXIDOREDUCTASE, MITOCHONDRIAL"/>
    <property type="match status" value="1"/>
</dbReference>
<dbReference type="OrthoDB" id="437331at2759"/>
<evidence type="ECO:0000256" key="12">
    <source>
        <dbReference type="ARBA" id="ARBA00023075"/>
    </source>
</evidence>
<evidence type="ECO:0000256" key="5">
    <source>
        <dbReference type="ARBA" id="ARBA00022630"/>
    </source>
</evidence>
<evidence type="ECO:0000259" key="17">
    <source>
        <dbReference type="Pfam" id="PF21162"/>
    </source>
</evidence>
<dbReference type="Gene3D" id="3.30.9.90">
    <property type="match status" value="1"/>
</dbReference>
<keyword evidence="3 14" id="KW-0813">Transport</keyword>
<comment type="cofactor">
    <cofactor evidence="14">
        <name>[4Fe-4S] cluster</name>
        <dbReference type="ChEBI" id="CHEBI:49883"/>
    </cofactor>
    <text evidence="14">Binds 1 [4Fe-4S] cluster.</text>
</comment>
<protein>
    <recommendedName>
        <fullName evidence="14">Electron transfer flavoprotein-ubiquinone oxidoreductase</fullName>
        <shortName evidence="14">ETF-QO</shortName>
        <ecNumber evidence="14">1.5.5.1</ecNumber>
    </recommendedName>
</protein>
<evidence type="ECO:0000259" key="16">
    <source>
        <dbReference type="Pfam" id="PF05187"/>
    </source>
</evidence>
<gene>
    <name evidence="18" type="ORF">DME_LOCUS7299</name>
</gene>
<organism evidence="19 21">
    <name type="scientific">Dracunculus medinensis</name>
    <name type="common">Guinea worm</name>
    <dbReference type="NCBI Taxonomy" id="318479"/>
    <lineage>
        <taxon>Eukaryota</taxon>
        <taxon>Metazoa</taxon>
        <taxon>Ecdysozoa</taxon>
        <taxon>Nematoda</taxon>
        <taxon>Chromadorea</taxon>
        <taxon>Rhabditida</taxon>
        <taxon>Spirurina</taxon>
        <taxon>Dracunculoidea</taxon>
        <taxon>Dracunculidae</taxon>
        <taxon>Dracunculus</taxon>
    </lineage>
</organism>
<dbReference type="InterPro" id="IPR007859">
    <property type="entry name" value="ETF-QO/FixX_C"/>
</dbReference>
<dbReference type="GO" id="GO:0051539">
    <property type="term" value="F:4 iron, 4 sulfur cluster binding"/>
    <property type="evidence" value="ECO:0007669"/>
    <property type="project" value="UniProtKB-UniRule"/>
</dbReference>
<evidence type="ECO:0000256" key="1">
    <source>
        <dbReference type="ARBA" id="ARBA00001974"/>
    </source>
</evidence>
<evidence type="ECO:0000256" key="10">
    <source>
        <dbReference type="ARBA" id="ARBA00023004"/>
    </source>
</evidence>